<evidence type="ECO:0000256" key="1">
    <source>
        <dbReference type="ARBA" id="ARBA00023015"/>
    </source>
</evidence>
<dbReference type="InterPro" id="IPR036390">
    <property type="entry name" value="WH_DNA-bd_sf"/>
</dbReference>
<evidence type="ECO:0000313" key="5">
    <source>
        <dbReference type="EMBL" id="KRO05604.1"/>
    </source>
</evidence>
<dbReference type="AlphaFoldDB" id="A0A0R2LUW8"/>
<accession>A0A0R2LUW8</accession>
<evidence type="ECO:0000256" key="3">
    <source>
        <dbReference type="ARBA" id="ARBA00023163"/>
    </source>
</evidence>
<comment type="caution">
    <text evidence="5">The sequence shown here is derived from an EMBL/GenBank/DDBJ whole genome shotgun (WGS) entry which is preliminary data.</text>
</comment>
<dbReference type="Gene3D" id="1.10.10.10">
    <property type="entry name" value="Winged helix-like DNA-binding domain superfamily/Winged helix DNA-binding domain"/>
    <property type="match status" value="1"/>
</dbReference>
<keyword evidence="1" id="KW-0805">Transcription regulation</keyword>
<dbReference type="GO" id="GO:0003677">
    <property type="term" value="F:DNA binding"/>
    <property type="evidence" value="ECO:0007669"/>
    <property type="project" value="UniProtKB-KW"/>
</dbReference>
<dbReference type="STRING" id="616990.IV54_GL000439"/>
<sequence>MHLVYLSTIFYAILASKEAFALDIVKLGKFIGALHRRFQTAMSRELKLPDINASNANFLLLISEHDRITAKQITTELAINKGLVSREMTRLEKAGYTTRTPDDVDHRTTWVSITPRGVAACETIRQIKLALWDEVLAETSAADLDTVYTLLASWSDRAEAFDENK</sequence>
<dbReference type="PANTHER" id="PTHR42756">
    <property type="entry name" value="TRANSCRIPTIONAL REGULATOR, MARR"/>
    <property type="match status" value="1"/>
</dbReference>
<keyword evidence="3" id="KW-0804">Transcription</keyword>
<dbReference type="PROSITE" id="PS50995">
    <property type="entry name" value="HTH_MARR_2"/>
    <property type="match status" value="1"/>
</dbReference>
<dbReference type="Pfam" id="PF12802">
    <property type="entry name" value="MarR_2"/>
    <property type="match status" value="1"/>
</dbReference>
<protein>
    <recommendedName>
        <fullName evidence="4">HTH marR-type domain-containing protein</fullName>
    </recommendedName>
</protein>
<name>A0A0R2LUW8_9LACO</name>
<dbReference type="GO" id="GO:0003700">
    <property type="term" value="F:DNA-binding transcription factor activity"/>
    <property type="evidence" value="ECO:0007669"/>
    <property type="project" value="InterPro"/>
</dbReference>
<dbReference type="PRINTS" id="PR00598">
    <property type="entry name" value="HTHMARR"/>
</dbReference>
<dbReference type="Proteomes" id="UP000051906">
    <property type="component" value="Unassembled WGS sequence"/>
</dbReference>
<dbReference type="InterPro" id="IPR000835">
    <property type="entry name" value="HTH_MarR-typ"/>
</dbReference>
<keyword evidence="6" id="KW-1185">Reference proteome</keyword>
<dbReference type="InterPro" id="IPR036388">
    <property type="entry name" value="WH-like_DNA-bd_sf"/>
</dbReference>
<proteinExistence type="predicted"/>
<dbReference type="SUPFAM" id="SSF46785">
    <property type="entry name" value="Winged helix' DNA-binding domain"/>
    <property type="match status" value="1"/>
</dbReference>
<organism evidence="5 6">
    <name type="scientific">Levilactobacillus paucivorans</name>
    <dbReference type="NCBI Taxonomy" id="616990"/>
    <lineage>
        <taxon>Bacteria</taxon>
        <taxon>Bacillati</taxon>
        <taxon>Bacillota</taxon>
        <taxon>Bacilli</taxon>
        <taxon>Lactobacillales</taxon>
        <taxon>Lactobacillaceae</taxon>
        <taxon>Levilactobacillus</taxon>
    </lineage>
</organism>
<evidence type="ECO:0000259" key="4">
    <source>
        <dbReference type="PROSITE" id="PS50995"/>
    </source>
</evidence>
<reference evidence="5 6" key="1">
    <citation type="journal article" date="2015" name="Genome Announc.">
        <title>Expanding the biotechnology potential of lactobacilli through comparative genomics of 213 strains and associated genera.</title>
        <authorList>
            <person name="Sun Z."/>
            <person name="Harris H.M."/>
            <person name="McCann A."/>
            <person name="Guo C."/>
            <person name="Argimon S."/>
            <person name="Zhang W."/>
            <person name="Yang X."/>
            <person name="Jeffery I.B."/>
            <person name="Cooney J.C."/>
            <person name="Kagawa T.F."/>
            <person name="Liu W."/>
            <person name="Song Y."/>
            <person name="Salvetti E."/>
            <person name="Wrobel A."/>
            <person name="Rasinkangas P."/>
            <person name="Parkhill J."/>
            <person name="Rea M.C."/>
            <person name="O'Sullivan O."/>
            <person name="Ritari J."/>
            <person name="Douillard F.P."/>
            <person name="Paul Ross R."/>
            <person name="Yang R."/>
            <person name="Briner A.E."/>
            <person name="Felis G.E."/>
            <person name="de Vos W.M."/>
            <person name="Barrangou R."/>
            <person name="Klaenhammer T.R."/>
            <person name="Caufield P.W."/>
            <person name="Cui Y."/>
            <person name="Zhang H."/>
            <person name="O'Toole P.W."/>
        </authorList>
    </citation>
    <scope>NUCLEOTIDE SEQUENCE [LARGE SCALE GENOMIC DNA]</scope>
    <source>
        <strain evidence="5 6">DSM 22467</strain>
    </source>
</reference>
<keyword evidence="2" id="KW-0238">DNA-binding</keyword>
<gene>
    <name evidence="5" type="ORF">IV54_GL000439</name>
</gene>
<feature type="domain" description="HTH marR-type" evidence="4">
    <location>
        <begin position="24"/>
        <end position="156"/>
    </location>
</feature>
<evidence type="ECO:0000256" key="2">
    <source>
        <dbReference type="ARBA" id="ARBA00023125"/>
    </source>
</evidence>
<dbReference type="PANTHER" id="PTHR42756:SF1">
    <property type="entry name" value="TRANSCRIPTIONAL REPRESSOR OF EMRAB OPERON"/>
    <property type="match status" value="1"/>
</dbReference>
<evidence type="ECO:0000313" key="6">
    <source>
        <dbReference type="Proteomes" id="UP000051906"/>
    </source>
</evidence>
<dbReference type="PATRIC" id="fig|616990.3.peg.473"/>
<dbReference type="EMBL" id="JQCA01000002">
    <property type="protein sequence ID" value="KRO05604.1"/>
    <property type="molecule type" value="Genomic_DNA"/>
</dbReference>
<dbReference type="SMART" id="SM00347">
    <property type="entry name" value="HTH_MARR"/>
    <property type="match status" value="1"/>
</dbReference>